<dbReference type="Gene3D" id="4.10.240.10">
    <property type="entry name" value="Zn(2)-C6 fungal-type DNA-binding domain"/>
    <property type="match status" value="1"/>
</dbReference>
<keyword evidence="5" id="KW-0539">Nucleus</keyword>
<name>A0ABZ2WY73_9HYPO</name>
<keyword evidence="2" id="KW-0805">Transcription regulation</keyword>
<gene>
    <name evidence="8" type="ORF">QYS62_006815</name>
</gene>
<evidence type="ECO:0000256" key="5">
    <source>
        <dbReference type="ARBA" id="ARBA00023242"/>
    </source>
</evidence>
<dbReference type="InterPro" id="IPR001138">
    <property type="entry name" value="Zn2Cys6_DnaBD"/>
</dbReference>
<protein>
    <submittedName>
        <fullName evidence="8">Zn2-C6 fungal-type domain-containing protein</fullName>
    </submittedName>
</protein>
<dbReference type="PROSITE" id="PS00463">
    <property type="entry name" value="ZN2_CY6_FUNGAL_1"/>
    <property type="match status" value="1"/>
</dbReference>
<comment type="subcellular location">
    <subcellularLocation>
        <location evidence="1">Nucleus</location>
    </subcellularLocation>
</comment>
<dbReference type="PANTHER" id="PTHR31845">
    <property type="entry name" value="FINGER DOMAIN PROTEIN, PUTATIVE-RELATED"/>
    <property type="match status" value="1"/>
</dbReference>
<dbReference type="CDD" id="cd12148">
    <property type="entry name" value="fungal_TF_MHR"/>
    <property type="match status" value="1"/>
</dbReference>
<evidence type="ECO:0000256" key="2">
    <source>
        <dbReference type="ARBA" id="ARBA00023015"/>
    </source>
</evidence>
<dbReference type="InterPro" id="IPR036864">
    <property type="entry name" value="Zn2-C6_fun-type_DNA-bd_sf"/>
</dbReference>
<organism evidence="8 9">
    <name type="scientific">Fusarium acuminatum</name>
    <dbReference type="NCBI Taxonomy" id="5515"/>
    <lineage>
        <taxon>Eukaryota</taxon>
        <taxon>Fungi</taxon>
        <taxon>Dikarya</taxon>
        <taxon>Ascomycota</taxon>
        <taxon>Pezizomycotina</taxon>
        <taxon>Sordariomycetes</taxon>
        <taxon>Hypocreomycetidae</taxon>
        <taxon>Hypocreales</taxon>
        <taxon>Nectriaceae</taxon>
        <taxon>Fusarium</taxon>
        <taxon>Fusarium tricinctum species complex</taxon>
    </lineage>
</organism>
<keyword evidence="3" id="KW-0238">DNA-binding</keyword>
<dbReference type="SUPFAM" id="SSF57701">
    <property type="entry name" value="Zn2/Cys6 DNA-binding domain"/>
    <property type="match status" value="1"/>
</dbReference>
<dbReference type="PANTHER" id="PTHR31845:SF19">
    <property type="entry name" value="TRANSCRIPTION FACTOR DOMAIN-CONTAINING PROTEIN"/>
    <property type="match status" value="1"/>
</dbReference>
<evidence type="ECO:0000256" key="1">
    <source>
        <dbReference type="ARBA" id="ARBA00004123"/>
    </source>
</evidence>
<dbReference type="SMART" id="SM00066">
    <property type="entry name" value="GAL4"/>
    <property type="match status" value="1"/>
</dbReference>
<reference evidence="8 9" key="1">
    <citation type="submission" date="2024-04" db="EMBL/GenBank/DDBJ databases">
        <title>Complete genome sequence of Fusarium acuminatum.</title>
        <authorList>
            <person name="Lan B."/>
        </authorList>
    </citation>
    <scope>NUCLEOTIDE SEQUENCE [LARGE SCALE GENOMIC DNA]</scope>
    <source>
        <strain evidence="8">1A</strain>
    </source>
</reference>
<proteinExistence type="predicted"/>
<dbReference type="Proteomes" id="UP001489902">
    <property type="component" value="Chromosome 3"/>
</dbReference>
<sequence>MANIQWYYRSYGVACTPCRRSKMKCVITDPASNICDRCRRLQRHCVFEAHRRGLWRRDVTGKREEQTHRVDKNIAGLSPVGQLKGSHHSAESSSEQSSTFQTPAIQSRPSESISASSRSGNSPFSPASFVTNYQDTRGLSLGTALNSITPLQGELNSHAGSFPQSHQQTIITPRTLDPVDMGLISRPSSQNLYEGFLKHFNCLVGLLDPNLYTFSYTRSRSNLLFTMILAISSRIFQPESHRRIRDHAEFLLGRVLLACDPAVENIWAIICLHHWKDANDMRGYTLIGFALRMAASADWNSTPRSASCHAEGLDESTELQVRQRRDEHRVWLALRNIDTTSSYITDRPLLVTTIQDHVVSRDWMSLTDWTYLLGDSKAIGGHELAMIVSKVFNSMIKTRVGSTVLSHSVADFNSFRNDMSDFNIQIASWGEYWRSVFSTYLNSDSFQTPLTYLSRDYMRLYFNSVFLHRMLISESRLSLADEITRTTSICYSSARSVLQQAIEIGEMDIIYYLWEIAHRMIAYASMMIPKLIMQDVDGIIIPRNEALSILTRVALVYDIAAKSMGNPESSVYNNSMNSVSVQAHLLLAIVSRLKNDIAQFENDRTAPDMHEDPSISSMIWIEDQLNRSMLFSGARMHPEQDEYVSLDVQAVEQSREIEEPIPETCEGFNLMLDNGFINSRFFDAGLVAWDEPGIFIQPH</sequence>
<accession>A0ABZ2WY73</accession>
<feature type="compositionally biased region" description="Basic and acidic residues" evidence="6">
    <location>
        <begin position="62"/>
        <end position="72"/>
    </location>
</feature>
<dbReference type="CDD" id="cd00067">
    <property type="entry name" value="GAL4"/>
    <property type="match status" value="1"/>
</dbReference>
<dbReference type="InterPro" id="IPR051089">
    <property type="entry name" value="prtT"/>
</dbReference>
<feature type="compositionally biased region" description="Low complexity" evidence="6">
    <location>
        <begin position="107"/>
        <end position="122"/>
    </location>
</feature>
<evidence type="ECO:0000256" key="6">
    <source>
        <dbReference type="SAM" id="MobiDB-lite"/>
    </source>
</evidence>
<feature type="domain" description="Zn(2)-C6 fungal-type" evidence="7">
    <location>
        <begin position="14"/>
        <end position="47"/>
    </location>
</feature>
<dbReference type="PROSITE" id="PS50048">
    <property type="entry name" value="ZN2_CY6_FUNGAL_2"/>
    <property type="match status" value="1"/>
</dbReference>
<feature type="region of interest" description="Disordered" evidence="6">
    <location>
        <begin position="62"/>
        <end position="127"/>
    </location>
</feature>
<keyword evidence="4" id="KW-0804">Transcription</keyword>
<evidence type="ECO:0000259" key="7">
    <source>
        <dbReference type="PROSITE" id="PS50048"/>
    </source>
</evidence>
<evidence type="ECO:0000256" key="3">
    <source>
        <dbReference type="ARBA" id="ARBA00023125"/>
    </source>
</evidence>
<keyword evidence="9" id="KW-1185">Reference proteome</keyword>
<evidence type="ECO:0000313" key="8">
    <source>
        <dbReference type="EMBL" id="WZH45747.1"/>
    </source>
</evidence>
<evidence type="ECO:0000313" key="9">
    <source>
        <dbReference type="Proteomes" id="UP001489902"/>
    </source>
</evidence>
<dbReference type="EMBL" id="CP151262">
    <property type="protein sequence ID" value="WZH45747.1"/>
    <property type="molecule type" value="Genomic_DNA"/>
</dbReference>
<evidence type="ECO:0000256" key="4">
    <source>
        <dbReference type="ARBA" id="ARBA00023163"/>
    </source>
</evidence>